<feature type="chain" id="PRO_5043429147" evidence="3">
    <location>
        <begin position="19"/>
        <end position="389"/>
    </location>
</feature>
<dbReference type="GO" id="GO:0005576">
    <property type="term" value="C:extracellular region"/>
    <property type="evidence" value="ECO:0007669"/>
    <property type="project" value="UniProtKB-SubCell"/>
</dbReference>
<dbReference type="InterPro" id="IPR001343">
    <property type="entry name" value="Hemolysn_Ca-bd"/>
</dbReference>
<dbReference type="InterPro" id="IPR050557">
    <property type="entry name" value="RTX_toxin/Mannuronan_C5-epim"/>
</dbReference>
<dbReference type="PANTHER" id="PTHR38340">
    <property type="entry name" value="S-LAYER PROTEIN"/>
    <property type="match status" value="1"/>
</dbReference>
<dbReference type="PRINTS" id="PR00313">
    <property type="entry name" value="CABNDNGRPT"/>
</dbReference>
<dbReference type="SUPFAM" id="SSF51120">
    <property type="entry name" value="beta-Roll"/>
    <property type="match status" value="1"/>
</dbReference>
<gene>
    <name evidence="4" type="ORF">NDN08_004866</name>
</gene>
<dbReference type="Pfam" id="PF00353">
    <property type="entry name" value="HemolysinCabind"/>
    <property type="match status" value="2"/>
</dbReference>
<dbReference type="AlphaFoldDB" id="A0AAV8UEW0"/>
<comment type="caution">
    <text evidence="4">The sequence shown here is derived from an EMBL/GenBank/DDBJ whole genome shotgun (WGS) entry which is preliminary data.</text>
</comment>
<evidence type="ECO:0000313" key="4">
    <source>
        <dbReference type="EMBL" id="KAJ8901004.1"/>
    </source>
</evidence>
<protein>
    <submittedName>
        <fullName evidence="4">Uncharacterized protein</fullName>
    </submittedName>
</protein>
<dbReference type="PANTHER" id="PTHR38340:SF1">
    <property type="entry name" value="S-LAYER PROTEIN"/>
    <property type="match status" value="1"/>
</dbReference>
<evidence type="ECO:0000256" key="2">
    <source>
        <dbReference type="ARBA" id="ARBA00022525"/>
    </source>
</evidence>
<dbReference type="PROSITE" id="PS00330">
    <property type="entry name" value="HEMOLYSIN_CALCIUM"/>
    <property type="match status" value="3"/>
</dbReference>
<evidence type="ECO:0000256" key="3">
    <source>
        <dbReference type="SAM" id="SignalP"/>
    </source>
</evidence>
<evidence type="ECO:0000313" key="5">
    <source>
        <dbReference type="Proteomes" id="UP001157974"/>
    </source>
</evidence>
<dbReference type="EMBL" id="JAMWBK010000012">
    <property type="protein sequence ID" value="KAJ8901004.1"/>
    <property type="molecule type" value="Genomic_DNA"/>
</dbReference>
<reference evidence="4 5" key="1">
    <citation type="journal article" date="2023" name="Nat. Commun.">
        <title>Origin of minicircular mitochondrial genomes in red algae.</title>
        <authorList>
            <person name="Lee Y."/>
            <person name="Cho C.H."/>
            <person name="Lee Y.M."/>
            <person name="Park S.I."/>
            <person name="Yang J.H."/>
            <person name="West J.A."/>
            <person name="Bhattacharya D."/>
            <person name="Yoon H.S."/>
        </authorList>
    </citation>
    <scope>NUCLEOTIDE SEQUENCE [LARGE SCALE GENOMIC DNA]</scope>
    <source>
        <strain evidence="4 5">CCMP1338</strain>
        <tissue evidence="4">Whole cell</tissue>
    </source>
</reference>
<feature type="signal peptide" evidence="3">
    <location>
        <begin position="1"/>
        <end position="18"/>
    </location>
</feature>
<dbReference type="InterPro" id="IPR011049">
    <property type="entry name" value="Serralysin-like_metalloprot_C"/>
</dbReference>
<dbReference type="InterPro" id="IPR018511">
    <property type="entry name" value="Hemolysin-typ_Ca-bd_CS"/>
</dbReference>
<keyword evidence="3" id="KW-0732">Signal</keyword>
<comment type="subcellular location">
    <subcellularLocation>
        <location evidence="1">Secreted</location>
    </subcellularLocation>
</comment>
<accession>A0AAV8UEW0</accession>
<organism evidence="4 5">
    <name type="scientific">Rhodosorus marinus</name>
    <dbReference type="NCBI Taxonomy" id="101924"/>
    <lineage>
        <taxon>Eukaryota</taxon>
        <taxon>Rhodophyta</taxon>
        <taxon>Stylonematophyceae</taxon>
        <taxon>Stylonematales</taxon>
        <taxon>Stylonemataceae</taxon>
        <taxon>Rhodosorus</taxon>
    </lineage>
</organism>
<dbReference type="Gene3D" id="2.150.10.10">
    <property type="entry name" value="Serralysin-like metalloprotease, C-terminal"/>
    <property type="match status" value="2"/>
</dbReference>
<sequence>MKAVVWYCGVLFICAVSADIKGAATCADVTVTNGLLLESVEGFAKDLVFNGEKVGTLTVLVQPKQEPLCVRMEFDAADSFSLVSIRGGIFTKKELIPEPVEYRNRRNTAKVVVKRGEPEGTLLNRLSLVICQDEMVADEMGCCENSSLLMVGHAILKGADGEEFRAEIAPDDTCELRVADGPDVPVCELPVMCGCGPIGFCLLDTASGPICISKEEYLPLGNCLGDVVIADPDTQFCTCGCAAGEGNCLLNGECIKLADFGNYDCPAGVLRSGSCACIITGSPGDDILFGSDGPDLIYAYEGNDTIYGLGGDDEIFGGEGDDRIFGGQGNDFIEGEDGFDSIYGEADNDTIFGGDGDDEIFGGAGDDTITGGDGVDYILGGEGDDIISF</sequence>
<proteinExistence type="predicted"/>
<keyword evidence="2" id="KW-0964">Secreted</keyword>
<keyword evidence="5" id="KW-1185">Reference proteome</keyword>
<dbReference type="GO" id="GO:0005509">
    <property type="term" value="F:calcium ion binding"/>
    <property type="evidence" value="ECO:0007669"/>
    <property type="project" value="InterPro"/>
</dbReference>
<evidence type="ECO:0000256" key="1">
    <source>
        <dbReference type="ARBA" id="ARBA00004613"/>
    </source>
</evidence>
<name>A0AAV8UEW0_9RHOD</name>
<dbReference type="Proteomes" id="UP001157974">
    <property type="component" value="Unassembled WGS sequence"/>
</dbReference>